<dbReference type="RefSeq" id="WP_259857827.1">
    <property type="nucleotide sequence ID" value="NZ_BAAAST010000016.1"/>
</dbReference>
<dbReference type="InterPro" id="IPR016032">
    <property type="entry name" value="Sig_transdc_resp-reg_C-effctor"/>
</dbReference>
<evidence type="ECO:0000313" key="4">
    <source>
        <dbReference type="EMBL" id="UWP80069.1"/>
    </source>
</evidence>
<organism evidence="4 5">
    <name type="scientific">Dactylosporangium fulvum</name>
    <dbReference type="NCBI Taxonomy" id="53359"/>
    <lineage>
        <taxon>Bacteria</taxon>
        <taxon>Bacillati</taxon>
        <taxon>Actinomycetota</taxon>
        <taxon>Actinomycetes</taxon>
        <taxon>Micromonosporales</taxon>
        <taxon>Micromonosporaceae</taxon>
        <taxon>Dactylosporangium</taxon>
    </lineage>
</organism>
<proteinExistence type="predicted"/>
<sequence length="181" mass="19966">MTEEAVEFVRWPRETGRRQHFEARGVLRILLVDSDAAAPICADPREDWVRVPVSRQDLLARMTALRIRAQAQSRPCLTPGGLLRMSGRSVPVSPTECGVLELFVAGYGHVVNRAALEERITRVAAAPATRNALDLHIKRLRRRVEGLGLQITTVRGHGYILQASGPSRAVIDTADRQSTGD</sequence>
<dbReference type="PROSITE" id="PS51755">
    <property type="entry name" value="OMPR_PHOB"/>
    <property type="match status" value="1"/>
</dbReference>
<reference evidence="4" key="2">
    <citation type="submission" date="2022-09" db="EMBL/GenBank/DDBJ databases">
        <title>Biosynthetic gene clusters of Dactylosporangioum fulvum.</title>
        <authorList>
            <person name="Caradec T."/>
        </authorList>
    </citation>
    <scope>NUCLEOTIDE SEQUENCE</scope>
    <source>
        <strain evidence="4">NRRL B-16292</strain>
    </source>
</reference>
<accession>A0ABY5VTC2</accession>
<name>A0ABY5VTC2_9ACTN</name>
<dbReference type="InterPro" id="IPR036388">
    <property type="entry name" value="WH-like_DNA-bd_sf"/>
</dbReference>
<evidence type="ECO:0000256" key="2">
    <source>
        <dbReference type="PROSITE-ProRule" id="PRU01091"/>
    </source>
</evidence>
<dbReference type="SMART" id="SM00862">
    <property type="entry name" value="Trans_reg_C"/>
    <property type="match status" value="1"/>
</dbReference>
<dbReference type="InterPro" id="IPR001867">
    <property type="entry name" value="OmpR/PhoB-type_DNA-bd"/>
</dbReference>
<evidence type="ECO:0000256" key="1">
    <source>
        <dbReference type="ARBA" id="ARBA00023125"/>
    </source>
</evidence>
<evidence type="ECO:0000313" key="5">
    <source>
        <dbReference type="Proteomes" id="UP001059617"/>
    </source>
</evidence>
<dbReference type="Proteomes" id="UP001059617">
    <property type="component" value="Chromosome"/>
</dbReference>
<keyword evidence="5" id="KW-1185">Reference proteome</keyword>
<dbReference type="SUPFAM" id="SSF46894">
    <property type="entry name" value="C-terminal effector domain of the bipartite response regulators"/>
    <property type="match status" value="1"/>
</dbReference>
<feature type="DNA-binding region" description="OmpR/PhoB-type" evidence="2">
    <location>
        <begin position="66"/>
        <end position="163"/>
    </location>
</feature>
<dbReference type="Gene3D" id="1.10.10.10">
    <property type="entry name" value="Winged helix-like DNA-binding domain superfamily/Winged helix DNA-binding domain"/>
    <property type="match status" value="1"/>
</dbReference>
<gene>
    <name evidence="4" type="ORF">Dfulv_33565</name>
</gene>
<dbReference type="Pfam" id="PF00486">
    <property type="entry name" value="Trans_reg_C"/>
    <property type="match status" value="1"/>
</dbReference>
<dbReference type="CDD" id="cd00383">
    <property type="entry name" value="trans_reg_C"/>
    <property type="match status" value="1"/>
</dbReference>
<evidence type="ECO:0000259" key="3">
    <source>
        <dbReference type="PROSITE" id="PS51755"/>
    </source>
</evidence>
<reference evidence="4" key="1">
    <citation type="submission" date="2021-04" db="EMBL/GenBank/DDBJ databases">
        <authorList>
            <person name="Hartkoorn R.C."/>
            <person name="Beaudoing E."/>
            <person name="Hot D."/>
        </authorList>
    </citation>
    <scope>NUCLEOTIDE SEQUENCE</scope>
    <source>
        <strain evidence="4">NRRL B-16292</strain>
    </source>
</reference>
<feature type="domain" description="OmpR/PhoB-type" evidence="3">
    <location>
        <begin position="66"/>
        <end position="163"/>
    </location>
</feature>
<protein>
    <submittedName>
        <fullName evidence="4">Winged helix-turn-helix domain-containing protein</fullName>
    </submittedName>
</protein>
<keyword evidence="1 2" id="KW-0238">DNA-binding</keyword>
<dbReference type="EMBL" id="CP073720">
    <property type="protein sequence ID" value="UWP80069.1"/>
    <property type="molecule type" value="Genomic_DNA"/>
</dbReference>